<keyword evidence="2" id="KW-1185">Reference proteome</keyword>
<protein>
    <submittedName>
        <fullName evidence="1">Uncharacterized protein</fullName>
    </submittedName>
</protein>
<accession>A0AA88ALU1</accession>
<proteinExistence type="predicted"/>
<reference evidence="1" key="1">
    <citation type="submission" date="2023-07" db="EMBL/GenBank/DDBJ databases">
        <title>draft genome sequence of fig (Ficus carica).</title>
        <authorList>
            <person name="Takahashi T."/>
            <person name="Nishimura K."/>
        </authorList>
    </citation>
    <scope>NUCLEOTIDE SEQUENCE</scope>
</reference>
<evidence type="ECO:0000313" key="1">
    <source>
        <dbReference type="EMBL" id="GMN53167.1"/>
    </source>
</evidence>
<dbReference type="Proteomes" id="UP001187192">
    <property type="component" value="Unassembled WGS sequence"/>
</dbReference>
<gene>
    <name evidence="1" type="ORF">TIFTF001_022308</name>
</gene>
<evidence type="ECO:0000313" key="2">
    <source>
        <dbReference type="Proteomes" id="UP001187192"/>
    </source>
</evidence>
<dbReference type="EMBL" id="BTGU01000045">
    <property type="protein sequence ID" value="GMN53167.1"/>
    <property type="molecule type" value="Genomic_DNA"/>
</dbReference>
<organism evidence="1 2">
    <name type="scientific">Ficus carica</name>
    <name type="common">Common fig</name>
    <dbReference type="NCBI Taxonomy" id="3494"/>
    <lineage>
        <taxon>Eukaryota</taxon>
        <taxon>Viridiplantae</taxon>
        <taxon>Streptophyta</taxon>
        <taxon>Embryophyta</taxon>
        <taxon>Tracheophyta</taxon>
        <taxon>Spermatophyta</taxon>
        <taxon>Magnoliopsida</taxon>
        <taxon>eudicotyledons</taxon>
        <taxon>Gunneridae</taxon>
        <taxon>Pentapetalae</taxon>
        <taxon>rosids</taxon>
        <taxon>fabids</taxon>
        <taxon>Rosales</taxon>
        <taxon>Moraceae</taxon>
        <taxon>Ficeae</taxon>
        <taxon>Ficus</taxon>
    </lineage>
</organism>
<name>A0AA88ALU1_FICCA</name>
<sequence>MINIADHENLVIIDLLKEKGLFGSMLKAKGFVGFVVREFYSNLASDIGDSSFPRFNKVYVRGHVFDFLPAKINSYLDCLVVQSNKPKELDQEYGYQILMPWANTFLKEDFEQLESLLGVIKVPKKLFAGHHVVDVQVKDKGAFGLSDADF</sequence>
<comment type="caution">
    <text evidence="1">The sequence shown here is derived from an EMBL/GenBank/DDBJ whole genome shotgun (WGS) entry which is preliminary data.</text>
</comment>
<dbReference type="AlphaFoldDB" id="A0AA88ALU1"/>